<reference evidence="2 3" key="1">
    <citation type="journal article" date="2008" name="Genome Biol.">
        <title>A genomic analysis of the archaeal system Ignicoccus hospitalis-Nanoarchaeum equitans.</title>
        <authorList>
            <person name="Podar M."/>
            <person name="Anderson I."/>
            <person name="Makarova K.S."/>
            <person name="Elkins J.G."/>
            <person name="Ivanova N."/>
            <person name="Wall M.A."/>
            <person name="Lykidis A."/>
            <person name="Mavromatis K."/>
            <person name="Sun H."/>
            <person name="Hudson M.E."/>
            <person name="Chen W."/>
            <person name="Deciu C."/>
            <person name="Hutchison D."/>
            <person name="Eads J.R."/>
            <person name="Anderson A."/>
            <person name="Fernandes F."/>
            <person name="Szeto E."/>
            <person name="Lapidus A."/>
            <person name="Kyrpides N.C."/>
            <person name="Saier M.H.Jr."/>
            <person name="Richardson P.M."/>
            <person name="Rachel R."/>
            <person name="Huber H."/>
            <person name="Eisen J.A."/>
            <person name="Koonin E.V."/>
            <person name="Keller M."/>
            <person name="Stetter K.O."/>
        </authorList>
    </citation>
    <scope>NUCLEOTIDE SEQUENCE [LARGE SCALE GENOMIC DNA]</scope>
    <source>
        <strain evidence="3">KIN4/I / DSM 18386 / JCM 14125</strain>
    </source>
</reference>
<feature type="transmembrane region" description="Helical" evidence="1">
    <location>
        <begin position="6"/>
        <end position="24"/>
    </location>
</feature>
<protein>
    <submittedName>
        <fullName evidence="2">Uncharacterized protein</fullName>
    </submittedName>
</protein>
<dbReference type="AlphaFoldDB" id="A8AA86"/>
<organism evidence="2 3">
    <name type="scientific">Ignicoccus hospitalis (strain KIN4/I / DSM 18386 / JCM 14125)</name>
    <dbReference type="NCBI Taxonomy" id="453591"/>
    <lineage>
        <taxon>Archaea</taxon>
        <taxon>Thermoproteota</taxon>
        <taxon>Thermoprotei</taxon>
        <taxon>Desulfurococcales</taxon>
        <taxon>Desulfurococcaceae</taxon>
        <taxon>Ignicoccus</taxon>
    </lineage>
</organism>
<evidence type="ECO:0000313" key="3">
    <source>
        <dbReference type="Proteomes" id="UP000000262"/>
    </source>
</evidence>
<proteinExistence type="predicted"/>
<keyword evidence="1" id="KW-1133">Transmembrane helix</keyword>
<dbReference type="HOGENOM" id="CLU_3379919_0_0_2"/>
<evidence type="ECO:0000313" key="2">
    <source>
        <dbReference type="EMBL" id="ABU81838.1"/>
    </source>
</evidence>
<dbReference type="STRING" id="453591.Igni_0656"/>
<keyword evidence="1" id="KW-0472">Membrane</keyword>
<keyword evidence="1" id="KW-0812">Transmembrane</keyword>
<dbReference type="Proteomes" id="UP000000262">
    <property type="component" value="Chromosome"/>
</dbReference>
<dbReference type="EMBL" id="CP000816">
    <property type="protein sequence ID" value="ABU81838.1"/>
    <property type="molecule type" value="Genomic_DNA"/>
</dbReference>
<accession>A8AA86</accession>
<keyword evidence="3" id="KW-1185">Reference proteome</keyword>
<sequence length="33" mass="3379">MFVAAMIGVAVAAVVGVGVGLYLCKRSLKVVKE</sequence>
<evidence type="ECO:0000256" key="1">
    <source>
        <dbReference type="SAM" id="Phobius"/>
    </source>
</evidence>
<dbReference type="KEGG" id="iho:Igni_0656"/>
<name>A8AA86_IGNH4</name>
<gene>
    <name evidence="2" type="ordered locus">Igni_0656</name>
</gene>